<dbReference type="PIRSF" id="PIRSF026166">
    <property type="entry name" value="UCP026166"/>
    <property type="match status" value="1"/>
</dbReference>
<dbReference type="KEGG" id="lby:Lbys_2571"/>
<dbReference type="InterPro" id="IPR016833">
    <property type="entry name" value="Put_Na-Bile_cotransptr"/>
</dbReference>
<accession>E4RZ14</accession>
<dbReference type="GO" id="GO:0005886">
    <property type="term" value="C:plasma membrane"/>
    <property type="evidence" value="ECO:0007669"/>
    <property type="project" value="TreeGrafter"/>
</dbReference>
<reference key="1">
    <citation type="submission" date="2010-11" db="EMBL/GenBank/DDBJ databases">
        <title>The complete genome of Leadbetterella byssophila DSM 17132.</title>
        <authorList>
            <consortium name="US DOE Joint Genome Institute (JGI-PGF)"/>
            <person name="Lucas S."/>
            <person name="Copeland A."/>
            <person name="Lapidus A."/>
            <person name="Glavina del Rio T."/>
            <person name="Dalin E."/>
            <person name="Tice H."/>
            <person name="Bruce D."/>
            <person name="Goodwin L."/>
            <person name="Pitluck S."/>
            <person name="Kyrpides N."/>
            <person name="Mavromatis K."/>
            <person name="Ivanova N."/>
            <person name="Teshima H."/>
            <person name="Brettin T."/>
            <person name="Detter J.C."/>
            <person name="Han C."/>
            <person name="Tapia R."/>
            <person name="Land M."/>
            <person name="Hauser L."/>
            <person name="Markowitz V."/>
            <person name="Cheng J.-F."/>
            <person name="Hugenholtz P."/>
            <person name="Woyke T."/>
            <person name="Wu D."/>
            <person name="Tindall B."/>
            <person name="Pomrenke H.G."/>
            <person name="Brambilla E."/>
            <person name="Klenk H.-P."/>
            <person name="Eisen J.A."/>
        </authorList>
    </citation>
    <scope>NUCLEOTIDE SEQUENCE [LARGE SCALE GENOMIC DNA]</scope>
    <source>
        <strain>DSM 17132</strain>
    </source>
</reference>
<dbReference type="STRING" id="649349.Lbys_2571"/>
<feature type="transmembrane region" description="Helical" evidence="1">
    <location>
        <begin position="159"/>
        <end position="177"/>
    </location>
</feature>
<dbReference type="AlphaFoldDB" id="E4RZ14"/>
<keyword evidence="1" id="KW-0812">Transmembrane</keyword>
<feature type="transmembrane region" description="Helical" evidence="1">
    <location>
        <begin position="126"/>
        <end position="147"/>
    </location>
</feature>
<dbReference type="PANTHER" id="PTHR18640:SF5">
    <property type="entry name" value="SODIUM_BILE ACID COTRANSPORTER 7"/>
    <property type="match status" value="1"/>
</dbReference>
<feature type="transmembrane region" description="Helical" evidence="1">
    <location>
        <begin position="31"/>
        <end position="49"/>
    </location>
</feature>
<dbReference type="PANTHER" id="PTHR18640">
    <property type="entry name" value="SOLUTE CARRIER FAMILY 10 MEMBER 7"/>
    <property type="match status" value="1"/>
</dbReference>
<sequence>MKGFFFEMDPFIFYLLGVVGLAYFFPEPAHVLPFETITSAGVSLVFFFYGLKLSKDKLKSGLSNISLHFLIQAFTFLVFPLVVLAVKRFFPNQDLWLGLFFLAALPSTVSSSVVMISLAKGNIPAGIFNASLSGLIGILITPLWMSIFLHSSGGDFTEIYIKLLYEILLPICLGFFFQKCLGKYVQQYNSFFSKFDRAVILAVIYKSFVHSFEDGVFQSIPYGEMAVLAVWVMALFWLIYGLIYFVTEKLGYNTEDKITALFCGTKKSLVHGTVFSKVFWGSSPTVGLILLPLMLFHALQILIVGYIAGKYAKRNEA</sequence>
<dbReference type="Gene3D" id="1.20.1530.20">
    <property type="match status" value="1"/>
</dbReference>
<reference evidence="2 3" key="2">
    <citation type="journal article" date="2011" name="Stand. Genomic Sci.">
        <title>Complete genome sequence of Leadbetterella byssophila type strain (4M15).</title>
        <authorList>
            <person name="Abt B."/>
            <person name="Teshima H."/>
            <person name="Lucas S."/>
            <person name="Lapidus A."/>
            <person name="Del Rio T.G."/>
            <person name="Nolan M."/>
            <person name="Tice H."/>
            <person name="Cheng J.F."/>
            <person name="Pitluck S."/>
            <person name="Liolios K."/>
            <person name="Pagani I."/>
            <person name="Ivanova N."/>
            <person name="Mavromatis K."/>
            <person name="Pati A."/>
            <person name="Tapia R."/>
            <person name="Han C."/>
            <person name="Goodwin L."/>
            <person name="Chen A."/>
            <person name="Palaniappan K."/>
            <person name="Land M."/>
            <person name="Hauser L."/>
            <person name="Chang Y.J."/>
            <person name="Jeffries C.D."/>
            <person name="Rohde M."/>
            <person name="Goker M."/>
            <person name="Tindall B.J."/>
            <person name="Detter J.C."/>
            <person name="Woyke T."/>
            <person name="Bristow J."/>
            <person name="Eisen J.A."/>
            <person name="Markowitz V."/>
            <person name="Hugenholtz P."/>
            <person name="Klenk H.P."/>
            <person name="Kyrpides N.C."/>
        </authorList>
    </citation>
    <scope>NUCLEOTIDE SEQUENCE [LARGE SCALE GENOMIC DNA]</scope>
    <source>
        <strain evidence="3">DSM 17132 / JCM 16389 / KACC 11308 / NBRC 106382 / 4M15</strain>
    </source>
</reference>
<evidence type="ECO:0000313" key="3">
    <source>
        <dbReference type="Proteomes" id="UP000007435"/>
    </source>
</evidence>
<keyword evidence="1" id="KW-0472">Membrane</keyword>
<feature type="transmembrane region" description="Helical" evidence="1">
    <location>
        <begin position="226"/>
        <end position="246"/>
    </location>
</feature>
<gene>
    <name evidence="2" type="ordered locus">Lbys_2571</name>
</gene>
<proteinExistence type="predicted"/>
<keyword evidence="3" id="KW-1185">Reference proteome</keyword>
<feature type="transmembrane region" description="Helical" evidence="1">
    <location>
        <begin position="96"/>
        <end position="119"/>
    </location>
</feature>
<dbReference type="Proteomes" id="UP000007435">
    <property type="component" value="Chromosome"/>
</dbReference>
<feature type="transmembrane region" description="Helical" evidence="1">
    <location>
        <begin position="69"/>
        <end position="90"/>
    </location>
</feature>
<keyword evidence="1" id="KW-1133">Transmembrane helix</keyword>
<protein>
    <submittedName>
        <fullName evidence="2">Na+-dependent transporter-like protein</fullName>
    </submittedName>
</protein>
<dbReference type="InterPro" id="IPR038770">
    <property type="entry name" value="Na+/solute_symporter_sf"/>
</dbReference>
<evidence type="ECO:0000256" key="1">
    <source>
        <dbReference type="SAM" id="Phobius"/>
    </source>
</evidence>
<dbReference type="HOGENOM" id="CLU_039013_1_0_10"/>
<evidence type="ECO:0000313" key="2">
    <source>
        <dbReference type="EMBL" id="ADQ18233.1"/>
    </source>
</evidence>
<dbReference type="EMBL" id="CP002305">
    <property type="protein sequence ID" value="ADQ18233.1"/>
    <property type="molecule type" value="Genomic_DNA"/>
</dbReference>
<dbReference type="Pfam" id="PF13593">
    <property type="entry name" value="SBF_like"/>
    <property type="match status" value="1"/>
</dbReference>
<dbReference type="eggNOG" id="COG0385">
    <property type="taxonomic scope" value="Bacteria"/>
</dbReference>
<name>E4RZ14_LEAB4</name>
<organism evidence="2 3">
    <name type="scientific">Leadbetterella byssophila (strain DSM 17132 / JCM 16389 / KACC 11308 / NBRC 106382 / 4M15)</name>
    <dbReference type="NCBI Taxonomy" id="649349"/>
    <lineage>
        <taxon>Bacteria</taxon>
        <taxon>Pseudomonadati</taxon>
        <taxon>Bacteroidota</taxon>
        <taxon>Cytophagia</taxon>
        <taxon>Cytophagales</taxon>
        <taxon>Leadbetterellaceae</taxon>
        <taxon>Leadbetterella</taxon>
    </lineage>
</organism>
<feature type="transmembrane region" description="Helical" evidence="1">
    <location>
        <begin position="7"/>
        <end position="25"/>
    </location>
</feature>
<feature type="transmembrane region" description="Helical" evidence="1">
    <location>
        <begin position="286"/>
        <end position="308"/>
    </location>
</feature>